<protein>
    <submittedName>
        <fullName evidence="5">Reverse transcriptase (RNA-dependent DNA polymerase)</fullName>
    </submittedName>
</protein>
<feature type="domain" description="Retroviral polymerase SH3-like" evidence="4">
    <location>
        <begin position="121"/>
        <end position="172"/>
    </location>
</feature>
<dbReference type="Proteomes" id="UP001458880">
    <property type="component" value="Unassembled WGS sequence"/>
</dbReference>
<evidence type="ECO:0000259" key="2">
    <source>
        <dbReference type="Pfam" id="PF07727"/>
    </source>
</evidence>
<evidence type="ECO:0000256" key="1">
    <source>
        <dbReference type="SAM" id="MobiDB-lite"/>
    </source>
</evidence>
<evidence type="ECO:0000259" key="3">
    <source>
        <dbReference type="Pfam" id="PF22936"/>
    </source>
</evidence>
<keyword evidence="6" id="KW-1185">Reference proteome</keyword>
<dbReference type="InterPro" id="IPR054722">
    <property type="entry name" value="PolX-like_BBD"/>
</dbReference>
<keyword evidence="5" id="KW-0808">Transferase</keyword>
<dbReference type="CDD" id="cd09272">
    <property type="entry name" value="RNase_HI_RT_Ty1"/>
    <property type="match status" value="1"/>
</dbReference>
<feature type="region of interest" description="Disordered" evidence="1">
    <location>
        <begin position="198"/>
        <end position="225"/>
    </location>
</feature>
<dbReference type="PANTHER" id="PTHR11439">
    <property type="entry name" value="GAG-POL-RELATED RETROTRANSPOSON"/>
    <property type="match status" value="1"/>
</dbReference>
<dbReference type="GO" id="GO:0003964">
    <property type="term" value="F:RNA-directed DNA polymerase activity"/>
    <property type="evidence" value="ECO:0007669"/>
    <property type="project" value="UniProtKB-KW"/>
</dbReference>
<evidence type="ECO:0000313" key="5">
    <source>
        <dbReference type="EMBL" id="KAK9687233.1"/>
    </source>
</evidence>
<name>A0AAW1IC76_POPJA</name>
<accession>A0AAW1IC76</accession>
<dbReference type="Pfam" id="PF22936">
    <property type="entry name" value="Pol_BBD"/>
    <property type="match status" value="1"/>
</dbReference>
<keyword evidence="5" id="KW-0695">RNA-directed DNA polymerase</keyword>
<dbReference type="AlphaFoldDB" id="A0AAW1IC76"/>
<evidence type="ECO:0000313" key="6">
    <source>
        <dbReference type="Proteomes" id="UP001458880"/>
    </source>
</evidence>
<feature type="domain" description="Retrovirus-related Pol polyprotein from transposon TNT 1-94-like beta-barrel" evidence="3">
    <location>
        <begin position="55"/>
        <end position="110"/>
    </location>
</feature>
<proteinExistence type="predicted"/>
<gene>
    <name evidence="5" type="ORF">QE152_g36607</name>
</gene>
<dbReference type="Pfam" id="PF25597">
    <property type="entry name" value="SH3_retrovirus"/>
    <property type="match status" value="1"/>
</dbReference>
<reference evidence="5 6" key="1">
    <citation type="journal article" date="2024" name="BMC Genomics">
        <title>De novo assembly and annotation of Popillia japonica's genome with initial clues to its potential as an invasive pest.</title>
        <authorList>
            <person name="Cucini C."/>
            <person name="Boschi S."/>
            <person name="Funari R."/>
            <person name="Cardaioli E."/>
            <person name="Iannotti N."/>
            <person name="Marturano G."/>
            <person name="Paoli F."/>
            <person name="Bruttini M."/>
            <person name="Carapelli A."/>
            <person name="Frati F."/>
            <person name="Nardi F."/>
        </authorList>
    </citation>
    <scope>NUCLEOTIDE SEQUENCE [LARGE SCALE GENOMIC DNA]</scope>
    <source>
        <strain evidence="5">DMR45628</strain>
    </source>
</reference>
<organism evidence="5 6">
    <name type="scientific">Popillia japonica</name>
    <name type="common">Japanese beetle</name>
    <dbReference type="NCBI Taxonomy" id="7064"/>
    <lineage>
        <taxon>Eukaryota</taxon>
        <taxon>Metazoa</taxon>
        <taxon>Ecdysozoa</taxon>
        <taxon>Arthropoda</taxon>
        <taxon>Hexapoda</taxon>
        <taxon>Insecta</taxon>
        <taxon>Pterygota</taxon>
        <taxon>Neoptera</taxon>
        <taxon>Endopterygota</taxon>
        <taxon>Coleoptera</taxon>
        <taxon>Polyphaga</taxon>
        <taxon>Scarabaeiformia</taxon>
        <taxon>Scarabaeidae</taxon>
        <taxon>Rutelinae</taxon>
        <taxon>Popillia</taxon>
    </lineage>
</organism>
<dbReference type="PANTHER" id="PTHR11439:SF483">
    <property type="entry name" value="PEPTIDE SYNTHASE GLIP-LIKE, PUTATIVE (AFU_ORTHOLOGUE AFUA_3G12920)-RELATED"/>
    <property type="match status" value="1"/>
</dbReference>
<feature type="domain" description="Reverse transcriptase Ty1/copia-type" evidence="2">
    <location>
        <begin position="249"/>
        <end position="318"/>
    </location>
</feature>
<dbReference type="InterPro" id="IPR057670">
    <property type="entry name" value="SH3_retrovirus"/>
</dbReference>
<dbReference type="EMBL" id="JASPKY010000655">
    <property type="protein sequence ID" value="KAK9687233.1"/>
    <property type="molecule type" value="Genomic_DNA"/>
</dbReference>
<sequence>MLKALPPSYSYIGDLIDVLPEPERTVEYLKSKIKLKSIEKKNRTDKNEENSPNYSGCTDHIVNDDRLFNEYIVLREPINVKIGDGRELKATKMGKICTEFEVFDKKCEITLLNPCPPLYGSRVFVRVPEQLRTSKWDNKAKLGVILGYSDVGYRILLNNRVIDARHVDIVEDDIRCIGFEDNEKVNDSKSEMNQNTINESTNSAQNGETEMIPIQNSGNDDSTNEAIQSNESKNWKRAMDNEMESLKKNEAWKLIKKPNDIKVIDVKLVFRKKDENVYKARLVARGFQQEEFINNTYSPVIRMQTLKLLLSFCCQNGELLYISTGTRPDIAFSVNYLSRFQNCYNETHFKYALRVLKYLYLTKNVKLTYNKNDKVDILDCLVDADWAGDTVDRKSTSRYIIRLFGNTIYWKSRKQNSVTKSSTFAEYVALSEAVTDNDFIYEMLKDTFNLKIERPIKIDEDNSGALIIAKNGNFSKNSKYIEVQYHFVSENCNKGNIDVIKIESENNSADILTKALGKAKFIKFREMLKLKE</sequence>
<keyword evidence="5" id="KW-0548">Nucleotidyltransferase</keyword>
<dbReference type="InterPro" id="IPR013103">
    <property type="entry name" value="RVT_2"/>
</dbReference>
<comment type="caution">
    <text evidence="5">The sequence shown here is derived from an EMBL/GenBank/DDBJ whole genome shotgun (WGS) entry which is preliminary data.</text>
</comment>
<evidence type="ECO:0000259" key="4">
    <source>
        <dbReference type="Pfam" id="PF25597"/>
    </source>
</evidence>
<dbReference type="Pfam" id="PF07727">
    <property type="entry name" value="RVT_2"/>
    <property type="match status" value="1"/>
</dbReference>